<dbReference type="STRING" id="1276246.SCULI_v1c05770"/>
<dbReference type="PANTHER" id="PTHR43355">
    <property type="entry name" value="FLAVIN REDUCTASE (NADPH)"/>
    <property type="match status" value="1"/>
</dbReference>
<dbReference type="Pfam" id="PF13460">
    <property type="entry name" value="NAD_binding_10"/>
    <property type="match status" value="1"/>
</dbReference>
<gene>
    <name evidence="2" type="ORF">SCULI_v1c05770</name>
</gene>
<name>W6A704_9MOLU</name>
<dbReference type="Proteomes" id="UP000019267">
    <property type="component" value="Chromosome"/>
</dbReference>
<dbReference type="InterPro" id="IPR051606">
    <property type="entry name" value="Polyketide_Oxido-like"/>
</dbReference>
<dbReference type="HOGENOM" id="CLU_1377378_0_0_14"/>
<dbReference type="GO" id="GO:0016646">
    <property type="term" value="F:oxidoreductase activity, acting on the CH-NH group of donors, NAD or NADP as acceptor"/>
    <property type="evidence" value="ECO:0007669"/>
    <property type="project" value="TreeGrafter"/>
</dbReference>
<dbReference type="KEGG" id="scq:SCULI_v1c05770"/>
<dbReference type="PANTHER" id="PTHR43355:SF2">
    <property type="entry name" value="FLAVIN REDUCTASE (NADPH)"/>
    <property type="match status" value="1"/>
</dbReference>
<dbReference type="AlphaFoldDB" id="W6A704"/>
<feature type="domain" description="NAD(P)-binding" evidence="1">
    <location>
        <begin position="30"/>
        <end position="160"/>
    </location>
</feature>
<dbReference type="InterPro" id="IPR036291">
    <property type="entry name" value="NAD(P)-bd_dom_sf"/>
</dbReference>
<dbReference type="SUPFAM" id="SSF51735">
    <property type="entry name" value="NAD(P)-binding Rossmann-fold domains"/>
    <property type="match status" value="1"/>
</dbReference>
<evidence type="ECO:0000313" key="3">
    <source>
        <dbReference type="Proteomes" id="UP000019267"/>
    </source>
</evidence>
<dbReference type="RefSeq" id="WP_025363154.1">
    <property type="nucleotide sequence ID" value="NZ_CP006681.1"/>
</dbReference>
<organism evidence="2 3">
    <name type="scientific">Spiroplasma culicicola AES-1</name>
    <dbReference type="NCBI Taxonomy" id="1276246"/>
    <lineage>
        <taxon>Bacteria</taxon>
        <taxon>Bacillati</taxon>
        <taxon>Mycoplasmatota</taxon>
        <taxon>Mollicutes</taxon>
        <taxon>Entomoplasmatales</taxon>
        <taxon>Spiroplasmataceae</taxon>
        <taxon>Spiroplasma</taxon>
    </lineage>
</organism>
<dbReference type="InterPro" id="IPR016040">
    <property type="entry name" value="NAD(P)-bd_dom"/>
</dbReference>
<protein>
    <submittedName>
        <fullName evidence="2">Putative NADH-flavin reductase</fullName>
    </submittedName>
</protein>
<dbReference type="eggNOG" id="COG2910">
    <property type="taxonomic scope" value="Bacteria"/>
</dbReference>
<sequence>MKILHIGYQGKLGTRLSNELTNRKIETIKFEGDALNYQNLLTQAQGVDIIVSTVGANSVEDFETIAKNVIKIATDLNIRVLWSGGAATLIQKDGTRIADLDINTFPEELKGWIPAVYGHAKVLDLFKASPINWTFMSPALDFQDIEPIGDVKVMKTDEALYNSQNNSFASYISGAKALADELENPRYLNSRFTIVEEG</sequence>
<dbReference type="EMBL" id="CP006681">
    <property type="protein sequence ID" value="AHI52918.1"/>
    <property type="molecule type" value="Genomic_DNA"/>
</dbReference>
<evidence type="ECO:0000313" key="2">
    <source>
        <dbReference type="EMBL" id="AHI52918.1"/>
    </source>
</evidence>
<dbReference type="PATRIC" id="fig|1276246.3.peg.576"/>
<reference evidence="2 3" key="1">
    <citation type="journal article" date="2014" name="Genome Biol. Evol.">
        <title>Molecular evolution of the substrate utilization strategies and putative virulence factors in mosquito-associated Spiroplasma species.</title>
        <authorList>
            <person name="Chang T.H."/>
            <person name="Lo W.S."/>
            <person name="Ku C."/>
            <person name="Chen L.L."/>
            <person name="Kuo C.H."/>
        </authorList>
    </citation>
    <scope>NUCLEOTIDE SEQUENCE [LARGE SCALE GENOMIC DNA]</scope>
    <source>
        <strain evidence="2">AES-1</strain>
    </source>
</reference>
<dbReference type="Gene3D" id="3.40.50.720">
    <property type="entry name" value="NAD(P)-binding Rossmann-like Domain"/>
    <property type="match status" value="1"/>
</dbReference>
<accession>W6A704</accession>
<dbReference type="OrthoDB" id="9785372at2"/>
<keyword evidence="3" id="KW-1185">Reference proteome</keyword>
<evidence type="ECO:0000259" key="1">
    <source>
        <dbReference type="Pfam" id="PF13460"/>
    </source>
</evidence>
<proteinExistence type="predicted"/>